<dbReference type="AlphaFoldDB" id="A0A151MUC4"/>
<dbReference type="EMBL" id="AKHW03005047">
    <property type="protein sequence ID" value="KYO28122.1"/>
    <property type="molecule type" value="Genomic_DNA"/>
</dbReference>
<proteinExistence type="predicted"/>
<evidence type="ECO:0000313" key="1">
    <source>
        <dbReference type="EMBL" id="KYO28122.1"/>
    </source>
</evidence>
<evidence type="ECO:0008006" key="3">
    <source>
        <dbReference type="Google" id="ProtNLM"/>
    </source>
</evidence>
<reference evidence="1 2" key="1">
    <citation type="journal article" date="2012" name="Genome Biol.">
        <title>Sequencing three crocodilian genomes to illuminate the evolution of archosaurs and amniotes.</title>
        <authorList>
            <person name="St John J.A."/>
            <person name="Braun E.L."/>
            <person name="Isberg S.R."/>
            <person name="Miles L.G."/>
            <person name="Chong A.Y."/>
            <person name="Gongora J."/>
            <person name="Dalzell P."/>
            <person name="Moran C."/>
            <person name="Bed'hom B."/>
            <person name="Abzhanov A."/>
            <person name="Burgess S.C."/>
            <person name="Cooksey A.M."/>
            <person name="Castoe T.A."/>
            <person name="Crawford N.G."/>
            <person name="Densmore L.D."/>
            <person name="Drew J.C."/>
            <person name="Edwards S.V."/>
            <person name="Faircloth B.C."/>
            <person name="Fujita M.K."/>
            <person name="Greenwold M.J."/>
            <person name="Hoffmann F.G."/>
            <person name="Howard J.M."/>
            <person name="Iguchi T."/>
            <person name="Janes D.E."/>
            <person name="Khan S.Y."/>
            <person name="Kohno S."/>
            <person name="de Koning A.J."/>
            <person name="Lance S.L."/>
            <person name="McCarthy F.M."/>
            <person name="McCormack J.E."/>
            <person name="Merchant M.E."/>
            <person name="Peterson D.G."/>
            <person name="Pollock D.D."/>
            <person name="Pourmand N."/>
            <person name="Raney B.J."/>
            <person name="Roessler K.A."/>
            <person name="Sanford J.R."/>
            <person name="Sawyer R.H."/>
            <person name="Schmidt C.J."/>
            <person name="Triplett E.W."/>
            <person name="Tuberville T.D."/>
            <person name="Venegas-Anaya M."/>
            <person name="Howard J.T."/>
            <person name="Jarvis E.D."/>
            <person name="Guillette L.J.Jr."/>
            <person name="Glenn T.C."/>
            <person name="Green R.E."/>
            <person name="Ray D.A."/>
        </authorList>
    </citation>
    <scope>NUCLEOTIDE SEQUENCE [LARGE SCALE GENOMIC DNA]</scope>
    <source>
        <strain evidence="1">KSC_2009_1</strain>
    </source>
</reference>
<comment type="caution">
    <text evidence="1">The sequence shown here is derived from an EMBL/GenBank/DDBJ whole genome shotgun (WGS) entry which is preliminary data.</text>
</comment>
<gene>
    <name evidence="1" type="ORF">Y1Q_0005116</name>
</gene>
<name>A0A151MUC4_ALLMI</name>
<dbReference type="Proteomes" id="UP000050525">
    <property type="component" value="Unassembled WGS sequence"/>
</dbReference>
<organism evidence="1 2">
    <name type="scientific">Alligator mississippiensis</name>
    <name type="common">American alligator</name>
    <dbReference type="NCBI Taxonomy" id="8496"/>
    <lineage>
        <taxon>Eukaryota</taxon>
        <taxon>Metazoa</taxon>
        <taxon>Chordata</taxon>
        <taxon>Craniata</taxon>
        <taxon>Vertebrata</taxon>
        <taxon>Euteleostomi</taxon>
        <taxon>Archelosauria</taxon>
        <taxon>Archosauria</taxon>
        <taxon>Crocodylia</taxon>
        <taxon>Alligatoridae</taxon>
        <taxon>Alligatorinae</taxon>
        <taxon>Alligator</taxon>
    </lineage>
</organism>
<keyword evidence="2" id="KW-1185">Reference proteome</keyword>
<evidence type="ECO:0000313" key="2">
    <source>
        <dbReference type="Proteomes" id="UP000050525"/>
    </source>
</evidence>
<accession>A0A151MUC4</accession>
<sequence length="78" mass="8301">MCSTLPTDTHLALAMLKLTMPASLQYVGHLFGVGKATTREAILEASQLTMACLEHCPPDSLLSIPAVCPLSSRCTQTI</sequence>
<protein>
    <recommendedName>
        <fullName evidence="3">DDE Tnp4 domain-containing protein</fullName>
    </recommendedName>
</protein>